<organism evidence="1">
    <name type="scientific">freshwater metagenome</name>
    <dbReference type="NCBI Taxonomy" id="449393"/>
    <lineage>
        <taxon>unclassified sequences</taxon>
        <taxon>metagenomes</taxon>
        <taxon>ecological metagenomes</taxon>
    </lineage>
</organism>
<dbReference type="Pfam" id="PF13489">
    <property type="entry name" value="Methyltransf_23"/>
    <property type="match status" value="1"/>
</dbReference>
<name>A0A6J6X2B8_9ZZZZ</name>
<dbReference type="EMBL" id="CAFAAB010000131">
    <property type="protein sequence ID" value="CAB4789694.1"/>
    <property type="molecule type" value="Genomic_DNA"/>
</dbReference>
<sequence length="245" mass="27755">MVLHKVMNFFVMQISNLILLILKRLDKFVDTHLFHKFPAKNSLYCFLNQAKARGRLLDVGCGTHSPRVLPAILPSYHYTGIDIIANNDSVIFPNLYVLCEHPDKFSEDILNLPDTYDIIVCNHNLEHCNNINKTIIAMCKKLNNGGMIYIAVPSVSSVNFPSRPGCLNYYDDATHKGSPPNTVDVCTILRQNGLQISRHSISEKPTLHYLIGLLQEPLSRLENKVQSATWAYYGFESIIWAHKSV</sequence>
<gene>
    <name evidence="1" type="ORF">UFOPK2958_01079</name>
</gene>
<accession>A0A6J6X2B8</accession>
<evidence type="ECO:0000313" key="1">
    <source>
        <dbReference type="EMBL" id="CAB4789694.1"/>
    </source>
</evidence>
<dbReference type="InterPro" id="IPR029063">
    <property type="entry name" value="SAM-dependent_MTases_sf"/>
</dbReference>
<dbReference type="Gene3D" id="3.40.50.150">
    <property type="entry name" value="Vaccinia Virus protein VP39"/>
    <property type="match status" value="1"/>
</dbReference>
<proteinExistence type="predicted"/>
<reference evidence="1" key="1">
    <citation type="submission" date="2020-05" db="EMBL/GenBank/DDBJ databases">
        <authorList>
            <person name="Chiriac C."/>
            <person name="Salcher M."/>
            <person name="Ghai R."/>
            <person name="Kavagutti S V."/>
        </authorList>
    </citation>
    <scope>NUCLEOTIDE SEQUENCE</scope>
</reference>
<protein>
    <submittedName>
        <fullName evidence="1">Unannotated protein</fullName>
    </submittedName>
</protein>
<dbReference type="SUPFAM" id="SSF53335">
    <property type="entry name" value="S-adenosyl-L-methionine-dependent methyltransferases"/>
    <property type="match status" value="1"/>
</dbReference>
<dbReference type="CDD" id="cd02440">
    <property type="entry name" value="AdoMet_MTases"/>
    <property type="match status" value="1"/>
</dbReference>
<dbReference type="AlphaFoldDB" id="A0A6J6X2B8"/>